<gene>
    <name evidence="2" type="ORF">H7B67_19145</name>
</gene>
<protein>
    <recommendedName>
        <fullName evidence="4">DUF2157 domain-containing protein</fullName>
    </recommendedName>
</protein>
<feature type="transmembrane region" description="Helical" evidence="1">
    <location>
        <begin position="198"/>
        <end position="216"/>
    </location>
</feature>
<proteinExistence type="predicted"/>
<evidence type="ECO:0000313" key="3">
    <source>
        <dbReference type="Proteomes" id="UP000535838"/>
    </source>
</evidence>
<evidence type="ECO:0000256" key="1">
    <source>
        <dbReference type="SAM" id="Phobius"/>
    </source>
</evidence>
<reference evidence="2 3" key="1">
    <citation type="submission" date="2020-08" db="EMBL/GenBank/DDBJ databases">
        <title>Cohnella phylogeny.</title>
        <authorList>
            <person name="Dunlap C."/>
        </authorList>
    </citation>
    <scope>NUCLEOTIDE SEQUENCE [LARGE SCALE GENOMIC DNA]</scope>
    <source>
        <strain evidence="2 3">DSM 25241</strain>
    </source>
</reference>
<feature type="transmembrane region" description="Helical" evidence="1">
    <location>
        <begin position="64"/>
        <end position="81"/>
    </location>
</feature>
<keyword evidence="1" id="KW-0472">Membrane</keyword>
<feature type="transmembrane region" description="Helical" evidence="1">
    <location>
        <begin position="248"/>
        <end position="266"/>
    </location>
</feature>
<feature type="transmembrane region" description="Helical" evidence="1">
    <location>
        <begin position="146"/>
        <end position="163"/>
    </location>
</feature>
<keyword evidence="1" id="KW-0812">Transmembrane</keyword>
<dbReference type="AlphaFoldDB" id="A0A841T110"/>
<dbReference type="Proteomes" id="UP000535838">
    <property type="component" value="Unassembled WGS sequence"/>
</dbReference>
<evidence type="ECO:0008006" key="4">
    <source>
        <dbReference type="Google" id="ProtNLM"/>
    </source>
</evidence>
<comment type="caution">
    <text evidence="2">The sequence shown here is derived from an EMBL/GenBank/DDBJ whole genome shotgun (WGS) entry which is preliminary data.</text>
</comment>
<organism evidence="2 3">
    <name type="scientific">Cohnella thailandensis</name>
    <dbReference type="NCBI Taxonomy" id="557557"/>
    <lineage>
        <taxon>Bacteria</taxon>
        <taxon>Bacillati</taxon>
        <taxon>Bacillota</taxon>
        <taxon>Bacilli</taxon>
        <taxon>Bacillales</taxon>
        <taxon>Paenibacillaceae</taxon>
        <taxon>Cohnella</taxon>
    </lineage>
</organism>
<sequence length="277" mass="31673">MPALDEDKKKLIVNEIEYWRRGKMLPEQYCDFLQNLYLDDLADRPKNMVGAAIRRIERASRKEWFLVIGIFVSVCLIVLHFSVFPLLLQIALIGLGTCGFVVGSAWWREKLPKRSYLLAFGGVLYLIVTGISLLELHDWTQGSGPLLLIGICALVWIVCGIVIRIGLLHWAGWMAVVALYASLLWKHTSDPSWFEVQLYWLPASLLFGWLSWFAYAKIKSAGGVLFGTALVLWFMPELYSALLGVKGGFMIGEWIVKTLLLGLLLYRFRKQWMEWVV</sequence>
<feature type="transmembrane region" description="Helical" evidence="1">
    <location>
        <begin position="170"/>
        <end position="186"/>
    </location>
</feature>
<evidence type="ECO:0000313" key="2">
    <source>
        <dbReference type="EMBL" id="MBB6636245.1"/>
    </source>
</evidence>
<accession>A0A841T110</accession>
<keyword evidence="1" id="KW-1133">Transmembrane helix</keyword>
<name>A0A841T110_9BACL</name>
<dbReference type="EMBL" id="JACJVQ010000017">
    <property type="protein sequence ID" value="MBB6636245.1"/>
    <property type="molecule type" value="Genomic_DNA"/>
</dbReference>
<feature type="transmembrane region" description="Helical" evidence="1">
    <location>
        <begin position="116"/>
        <end position="134"/>
    </location>
</feature>
<feature type="transmembrane region" description="Helical" evidence="1">
    <location>
        <begin position="87"/>
        <end position="107"/>
    </location>
</feature>
<keyword evidence="3" id="KW-1185">Reference proteome</keyword>
<feature type="transmembrane region" description="Helical" evidence="1">
    <location>
        <begin position="223"/>
        <end position="242"/>
    </location>
</feature>
<dbReference type="RefSeq" id="WP_185121461.1">
    <property type="nucleotide sequence ID" value="NZ_JACJVQ010000017.1"/>
</dbReference>